<sequence>MELVLEQTQQGSSYEVSISTEGVEELKRKVKIKGEKKEAFLTLRQKPGLIMGKGVSATNNVESFVSTAMEHHSDNSKGDVVIFNIVLNVLNVAKIFGVPFKTLADIEDLMNGIEMGKHEVDNTALGTSDDDTLHANDSPIVQSVIIQDKPRSYVGVVGVSKLEPSKSKANFRSLSSENLCKGSNFSIPRKVVETVFSEDGLSIIASQIGKPIMLDSYISLMCIESWGRSSFARYLIEINANDLLKESLTMGVLLINEPGFTIETVSIEYEWKPPYCELCKIFGRILYHFPKKVSPPSTVVTPIIITPNVEKTHDGFETVGKKKKKDKSKSTNGGQVGGHSVIQTVRYEPKATTSVANKGVFNLVSRSKSPSMSKNQPPKVTVLSYKEDIIPMSNS</sequence>
<proteinExistence type="predicted"/>
<protein>
    <recommendedName>
        <fullName evidence="3">Zinc knuckle CX2CX4HX4C</fullName>
    </recommendedName>
</protein>
<evidence type="ECO:0008006" key="3">
    <source>
        <dbReference type="Google" id="ProtNLM"/>
    </source>
</evidence>
<dbReference type="PANTHER" id="PTHR31286">
    <property type="entry name" value="GLYCINE-RICH CELL WALL STRUCTURAL PROTEIN 1.8-LIKE"/>
    <property type="match status" value="1"/>
</dbReference>
<reference evidence="2" key="1">
    <citation type="journal article" date="2019" name="Sci. Rep.">
        <title>Draft genome of Tanacetum cinerariifolium, the natural source of mosquito coil.</title>
        <authorList>
            <person name="Yamashiro T."/>
            <person name="Shiraishi A."/>
            <person name="Satake H."/>
            <person name="Nakayama K."/>
        </authorList>
    </citation>
    <scope>NUCLEOTIDE SEQUENCE</scope>
</reference>
<dbReference type="InterPro" id="IPR040256">
    <property type="entry name" value="At4g02000-like"/>
</dbReference>
<dbReference type="EMBL" id="BKCJ010198350">
    <property type="protein sequence ID" value="GEY66601.1"/>
    <property type="molecule type" value="Genomic_DNA"/>
</dbReference>
<dbReference type="AlphaFoldDB" id="A0A699HS10"/>
<comment type="caution">
    <text evidence="2">The sequence shown here is derived from an EMBL/GenBank/DDBJ whole genome shotgun (WGS) entry which is preliminary data.</text>
</comment>
<gene>
    <name evidence="2" type="ORF">Tci_438575</name>
</gene>
<feature type="region of interest" description="Disordered" evidence="1">
    <location>
        <begin position="315"/>
        <end position="342"/>
    </location>
</feature>
<accession>A0A699HS10</accession>
<evidence type="ECO:0000256" key="1">
    <source>
        <dbReference type="SAM" id="MobiDB-lite"/>
    </source>
</evidence>
<name>A0A699HS10_TANCI</name>
<dbReference type="PANTHER" id="PTHR31286:SF99">
    <property type="entry name" value="DUF4283 DOMAIN-CONTAINING PROTEIN"/>
    <property type="match status" value="1"/>
</dbReference>
<organism evidence="2">
    <name type="scientific">Tanacetum cinerariifolium</name>
    <name type="common">Dalmatian daisy</name>
    <name type="synonym">Chrysanthemum cinerariifolium</name>
    <dbReference type="NCBI Taxonomy" id="118510"/>
    <lineage>
        <taxon>Eukaryota</taxon>
        <taxon>Viridiplantae</taxon>
        <taxon>Streptophyta</taxon>
        <taxon>Embryophyta</taxon>
        <taxon>Tracheophyta</taxon>
        <taxon>Spermatophyta</taxon>
        <taxon>Magnoliopsida</taxon>
        <taxon>eudicotyledons</taxon>
        <taxon>Gunneridae</taxon>
        <taxon>Pentapetalae</taxon>
        <taxon>asterids</taxon>
        <taxon>campanulids</taxon>
        <taxon>Asterales</taxon>
        <taxon>Asteraceae</taxon>
        <taxon>Asteroideae</taxon>
        <taxon>Anthemideae</taxon>
        <taxon>Anthemidinae</taxon>
        <taxon>Tanacetum</taxon>
    </lineage>
</organism>
<evidence type="ECO:0000313" key="2">
    <source>
        <dbReference type="EMBL" id="GEY66601.1"/>
    </source>
</evidence>